<dbReference type="RefSeq" id="WP_012942041.1">
    <property type="nucleotide sequence ID" value="NC_013743.1"/>
</dbReference>
<feature type="transmembrane region" description="Helical" evidence="1">
    <location>
        <begin position="81"/>
        <end position="98"/>
    </location>
</feature>
<reference evidence="3 4" key="1">
    <citation type="journal article" date="2010" name="Stand. Genomic Sci.">
        <title>Complete genome sequence of Haloterrigena turkmenica type strain (4k).</title>
        <authorList>
            <person name="Saunders E."/>
            <person name="Tindall B.J."/>
            <person name="Fahnrich R."/>
            <person name="Lapidus A."/>
            <person name="Copeland A."/>
            <person name="Del Rio T.G."/>
            <person name="Lucas S."/>
            <person name="Chen F."/>
            <person name="Tice H."/>
            <person name="Cheng J.F."/>
            <person name="Han C."/>
            <person name="Detter J.C."/>
            <person name="Bruce D."/>
            <person name="Goodwin L."/>
            <person name="Chain P."/>
            <person name="Pitluck S."/>
            <person name="Pati A."/>
            <person name="Ivanova N."/>
            <person name="Mavromatis K."/>
            <person name="Chen A."/>
            <person name="Palaniappan K."/>
            <person name="Land M."/>
            <person name="Hauser L."/>
            <person name="Chang Y.J."/>
            <person name="Jeffries C.D."/>
            <person name="Brettin T."/>
            <person name="Rohde M."/>
            <person name="Goker M."/>
            <person name="Bristow J."/>
            <person name="Eisen J.A."/>
            <person name="Markowitz V."/>
            <person name="Hugenholtz P."/>
            <person name="Klenk H.P."/>
            <person name="Kyrpides N.C."/>
        </authorList>
    </citation>
    <scope>NUCLEOTIDE SEQUENCE [LARGE SCALE GENOMIC DNA]</scope>
    <source>
        <strain evidence="4">ATCC 51198 / DSM 5511 / JCM 9101 / NCIMB 13204 / VKM B-1734 / 4k</strain>
    </source>
</reference>
<sequence length="171" mass="19036">MIIKKVTRNIRQIDADTVKSNPLSIAFILFSLAVIYHANQFPDGGEIGPGFFPIMLSAGIILFAIVDMATDDETELDLSDVEVAPIVVISAILFAYVFLMKYTGFLVGTMLFLPIVLYYSDVRSKLLIAAISIGFPVLLFYVFSRIFMVRLPESQILPVSRLLPQLPLVVF</sequence>
<dbReference type="HOGENOM" id="CLU_110735_2_1_2"/>
<gene>
    <name evidence="3" type="ordered locus">Htur_0829</name>
</gene>
<dbReference type="GeneID" id="8741412"/>
<feature type="transmembrane region" description="Helical" evidence="1">
    <location>
        <begin position="21"/>
        <end position="38"/>
    </location>
</feature>
<keyword evidence="1" id="KW-0472">Membrane</keyword>
<dbReference type="InterPro" id="IPR009936">
    <property type="entry name" value="DUF1468"/>
</dbReference>
<evidence type="ECO:0000313" key="4">
    <source>
        <dbReference type="Proteomes" id="UP000001903"/>
    </source>
</evidence>
<keyword evidence="1" id="KW-1133">Transmembrane helix</keyword>
<feature type="domain" description="DUF1468" evidence="2">
    <location>
        <begin position="24"/>
        <end position="152"/>
    </location>
</feature>
<dbReference type="KEGG" id="htu:Htur_0829"/>
<dbReference type="Proteomes" id="UP000001903">
    <property type="component" value="Chromosome"/>
</dbReference>
<organism evidence="3 4">
    <name type="scientific">Haloterrigena turkmenica (strain ATCC 51198 / DSM 5511 / JCM 9101 / NCIMB 13204 / VKM B-1734 / 4k)</name>
    <name type="common">Halococcus turkmenicus</name>
    <dbReference type="NCBI Taxonomy" id="543526"/>
    <lineage>
        <taxon>Archaea</taxon>
        <taxon>Methanobacteriati</taxon>
        <taxon>Methanobacteriota</taxon>
        <taxon>Stenosarchaea group</taxon>
        <taxon>Halobacteria</taxon>
        <taxon>Halobacteriales</taxon>
        <taxon>Natrialbaceae</taxon>
        <taxon>Haloterrigena</taxon>
    </lineage>
</organism>
<feature type="transmembrane region" description="Helical" evidence="1">
    <location>
        <begin position="127"/>
        <end position="148"/>
    </location>
</feature>
<dbReference type="eggNOG" id="arCOG10722">
    <property type="taxonomic scope" value="Archaea"/>
</dbReference>
<feature type="transmembrane region" description="Helical" evidence="1">
    <location>
        <begin position="50"/>
        <end position="69"/>
    </location>
</feature>
<keyword evidence="1" id="KW-0812">Transmembrane</keyword>
<accession>D2RXP1</accession>
<dbReference type="OrthoDB" id="327405at2157"/>
<evidence type="ECO:0000256" key="1">
    <source>
        <dbReference type="SAM" id="Phobius"/>
    </source>
</evidence>
<dbReference type="EMBL" id="CP001860">
    <property type="protein sequence ID" value="ADB59725.1"/>
    <property type="molecule type" value="Genomic_DNA"/>
</dbReference>
<keyword evidence="4" id="KW-1185">Reference proteome</keyword>
<dbReference type="AlphaFoldDB" id="D2RXP1"/>
<protein>
    <recommendedName>
        <fullName evidence="2">DUF1468 domain-containing protein</fullName>
    </recommendedName>
</protein>
<dbReference type="Pfam" id="PF07331">
    <property type="entry name" value="TctB"/>
    <property type="match status" value="1"/>
</dbReference>
<proteinExistence type="predicted"/>
<dbReference type="STRING" id="543526.Htur_0829"/>
<evidence type="ECO:0000259" key="2">
    <source>
        <dbReference type="Pfam" id="PF07331"/>
    </source>
</evidence>
<feature type="transmembrane region" description="Helical" evidence="1">
    <location>
        <begin position="104"/>
        <end position="120"/>
    </location>
</feature>
<evidence type="ECO:0000313" key="3">
    <source>
        <dbReference type="EMBL" id="ADB59725.1"/>
    </source>
</evidence>
<name>D2RXP1_HALTV</name>